<evidence type="ECO:0000313" key="5">
    <source>
        <dbReference type="Proteomes" id="UP000198711"/>
    </source>
</evidence>
<dbReference type="SUPFAM" id="SSF48498">
    <property type="entry name" value="Tetracyclin repressor-like, C-terminal domain"/>
    <property type="match status" value="1"/>
</dbReference>
<dbReference type="PRINTS" id="PR00455">
    <property type="entry name" value="HTHTETR"/>
</dbReference>
<dbReference type="EMBL" id="FNNO01000023">
    <property type="protein sequence ID" value="SDX64999.1"/>
    <property type="molecule type" value="Genomic_DNA"/>
</dbReference>
<keyword evidence="5" id="KW-1185">Reference proteome</keyword>
<evidence type="ECO:0000256" key="2">
    <source>
        <dbReference type="PROSITE-ProRule" id="PRU00335"/>
    </source>
</evidence>
<dbReference type="Proteomes" id="UP000198711">
    <property type="component" value="Unassembled WGS sequence"/>
</dbReference>
<comment type="caution">
    <text evidence="4">The sequence shown here is derived from an EMBL/GenBank/DDBJ whole genome shotgun (WGS) entry which is preliminary data.</text>
</comment>
<dbReference type="PANTHER" id="PTHR30328">
    <property type="entry name" value="TRANSCRIPTIONAL REPRESSOR"/>
    <property type="match status" value="1"/>
</dbReference>
<reference evidence="4 5" key="1">
    <citation type="submission" date="2016-10" db="EMBL/GenBank/DDBJ databases">
        <authorList>
            <person name="Varghese N."/>
            <person name="Submissions S."/>
        </authorList>
    </citation>
    <scope>NUCLEOTIDE SEQUENCE [LARGE SCALE GENOMIC DNA]</scope>
    <source>
        <strain evidence="4 5">DSM 25353</strain>
    </source>
</reference>
<accession>A0A8X8IG09</accession>
<dbReference type="SUPFAM" id="SSF46689">
    <property type="entry name" value="Homeodomain-like"/>
    <property type="match status" value="1"/>
</dbReference>
<dbReference type="Gene3D" id="1.10.357.10">
    <property type="entry name" value="Tetracycline Repressor, domain 2"/>
    <property type="match status" value="1"/>
</dbReference>
<dbReference type="PROSITE" id="PS50977">
    <property type="entry name" value="HTH_TETR_2"/>
    <property type="match status" value="1"/>
</dbReference>
<organism evidence="4 5">
    <name type="scientific">Hydrobacter penzbergensis</name>
    <dbReference type="NCBI Taxonomy" id="1235997"/>
    <lineage>
        <taxon>Bacteria</taxon>
        <taxon>Pseudomonadati</taxon>
        <taxon>Bacteroidota</taxon>
        <taxon>Chitinophagia</taxon>
        <taxon>Chitinophagales</taxon>
        <taxon>Chitinophagaceae</taxon>
        <taxon>Hydrobacter</taxon>
    </lineage>
</organism>
<proteinExistence type="predicted"/>
<dbReference type="InterPro" id="IPR041490">
    <property type="entry name" value="KstR2_TetR_C"/>
</dbReference>
<dbReference type="InterPro" id="IPR050109">
    <property type="entry name" value="HTH-type_TetR-like_transc_reg"/>
</dbReference>
<sequence length="207" mass="24090">MHPDKKQTIIEAAMELFADKGFEGTSIRELAAKAGVNIAMVNYYFGSKEKLFEAMVEEKSTYFRERLNSILIDESKNELQKIDTIIEDYVNRITSQHKYHRVIHQELMLQQRESLHENIIAVFAKNKEVLKKIIDQGVKKKVFRKVDPELTIVTLFGTMHQALLSKSMCKFLIAKDANFDPYTDEAFKKRLINHIKQVMHAHLSHQP</sequence>
<evidence type="ECO:0000256" key="1">
    <source>
        <dbReference type="ARBA" id="ARBA00023125"/>
    </source>
</evidence>
<name>A0A8X8IG09_9BACT</name>
<dbReference type="PANTHER" id="PTHR30328:SF54">
    <property type="entry name" value="HTH-TYPE TRANSCRIPTIONAL REPRESSOR SCO4008"/>
    <property type="match status" value="1"/>
</dbReference>
<evidence type="ECO:0000313" key="4">
    <source>
        <dbReference type="EMBL" id="SDX64999.1"/>
    </source>
</evidence>
<dbReference type="PROSITE" id="PS01081">
    <property type="entry name" value="HTH_TETR_1"/>
    <property type="match status" value="1"/>
</dbReference>
<dbReference type="AlphaFoldDB" id="A0A8X8IG09"/>
<dbReference type="Pfam" id="PF00440">
    <property type="entry name" value="TetR_N"/>
    <property type="match status" value="1"/>
</dbReference>
<dbReference type="InterPro" id="IPR001647">
    <property type="entry name" value="HTH_TetR"/>
</dbReference>
<feature type="DNA-binding region" description="H-T-H motif" evidence="2">
    <location>
        <begin position="26"/>
        <end position="45"/>
    </location>
</feature>
<dbReference type="Pfam" id="PF17932">
    <property type="entry name" value="TetR_C_24"/>
    <property type="match status" value="1"/>
</dbReference>
<dbReference type="InterPro" id="IPR009057">
    <property type="entry name" value="Homeodomain-like_sf"/>
</dbReference>
<keyword evidence="1 2" id="KW-0238">DNA-binding</keyword>
<feature type="domain" description="HTH tetR-type" evidence="3">
    <location>
        <begin position="3"/>
        <end position="63"/>
    </location>
</feature>
<dbReference type="GO" id="GO:0003677">
    <property type="term" value="F:DNA binding"/>
    <property type="evidence" value="ECO:0007669"/>
    <property type="project" value="UniProtKB-UniRule"/>
</dbReference>
<dbReference type="InterPro" id="IPR036271">
    <property type="entry name" value="Tet_transcr_reg_TetR-rel_C_sf"/>
</dbReference>
<protein>
    <submittedName>
        <fullName evidence="4">Transcriptional regulator, TetR family</fullName>
    </submittedName>
</protein>
<gene>
    <name evidence="4" type="ORF">SAMN05444410_12310</name>
</gene>
<evidence type="ECO:0000259" key="3">
    <source>
        <dbReference type="PROSITE" id="PS50977"/>
    </source>
</evidence>
<dbReference type="RefSeq" id="WP_092726972.1">
    <property type="nucleotide sequence ID" value="NZ_FNNO01000023.1"/>
</dbReference>
<dbReference type="InterPro" id="IPR023772">
    <property type="entry name" value="DNA-bd_HTH_TetR-type_CS"/>
</dbReference>